<proteinExistence type="predicted"/>
<dbReference type="InterPro" id="IPR003748">
    <property type="entry name" value="DUF169"/>
</dbReference>
<gene>
    <name evidence="1" type="ORF">C4532_01385</name>
</gene>
<dbReference type="EMBL" id="QZKI01000009">
    <property type="protein sequence ID" value="RJP74886.1"/>
    <property type="molecule type" value="Genomic_DNA"/>
</dbReference>
<evidence type="ECO:0000313" key="1">
    <source>
        <dbReference type="EMBL" id="RJP74886.1"/>
    </source>
</evidence>
<evidence type="ECO:0000313" key="2">
    <source>
        <dbReference type="Proteomes" id="UP000285961"/>
    </source>
</evidence>
<dbReference type="AlphaFoldDB" id="A0A419F8M1"/>
<protein>
    <recommendedName>
        <fullName evidence="3">DUF169 domain-containing protein</fullName>
    </recommendedName>
</protein>
<dbReference type="Proteomes" id="UP000285961">
    <property type="component" value="Unassembled WGS sequence"/>
</dbReference>
<name>A0A419F8M1_9BACT</name>
<reference evidence="1 2" key="1">
    <citation type="journal article" date="2017" name="ISME J.">
        <title>Energy and carbon metabolisms in a deep terrestrial subsurface fluid microbial community.</title>
        <authorList>
            <person name="Momper L."/>
            <person name="Jungbluth S.P."/>
            <person name="Lee M.D."/>
            <person name="Amend J.P."/>
        </authorList>
    </citation>
    <scope>NUCLEOTIDE SEQUENCE [LARGE SCALE GENOMIC DNA]</scope>
    <source>
        <strain evidence="1">SURF_17</strain>
    </source>
</reference>
<evidence type="ECO:0008006" key="3">
    <source>
        <dbReference type="Google" id="ProtNLM"/>
    </source>
</evidence>
<comment type="caution">
    <text evidence="1">The sequence shown here is derived from an EMBL/GenBank/DDBJ whole genome shotgun (WGS) entry which is preliminary data.</text>
</comment>
<dbReference type="Pfam" id="PF02596">
    <property type="entry name" value="DUF169"/>
    <property type="match status" value="1"/>
</dbReference>
<accession>A0A419F8M1</accession>
<organism evidence="1 2">
    <name type="scientific">Candidatus Abyssobacteria bacterium SURF_17</name>
    <dbReference type="NCBI Taxonomy" id="2093361"/>
    <lineage>
        <taxon>Bacteria</taxon>
        <taxon>Pseudomonadati</taxon>
        <taxon>Candidatus Hydrogenedentota</taxon>
        <taxon>Candidatus Abyssobacteria</taxon>
    </lineage>
</organism>
<sequence>MDREFQKEFMEKWKKYFKKADLPVAFFYSDDEKYGDYLKPVDKQTCMIGQLAVARKGQTLAFTQETFGCFGGRRYSGYPTEEWAEFKYFLSCGIPGELEGERYKKTPELVEQYVKDMPTPPAEGKCIVFKRWDKLEDGDEPLVVIFFAPPDVLSGLFTLANFRTLDPQAVIAPFCSGCGSIISYPLAERKSQNPRAVVGMFDVSARPFVKENLLSFAAPMKKFMQMVEDMDESFLITNSWKKVSRRIEKGK</sequence>